<accession>A0A849K6H7</accession>
<dbReference type="EC" id="4.3.2.7" evidence="1"/>
<keyword evidence="4" id="KW-1185">Reference proteome</keyword>
<gene>
    <name evidence="3" type="ORF">HK415_00825</name>
</gene>
<dbReference type="EMBL" id="JABFCS010000001">
    <property type="protein sequence ID" value="NNU42014.1"/>
    <property type="molecule type" value="Genomic_DNA"/>
</dbReference>
<dbReference type="GO" id="GO:0016740">
    <property type="term" value="F:transferase activity"/>
    <property type="evidence" value="ECO:0007669"/>
    <property type="project" value="UniProtKB-KW"/>
</dbReference>
<keyword evidence="3" id="KW-0808">Transferase</keyword>
<dbReference type="CDD" id="cd06661">
    <property type="entry name" value="GGCT_like"/>
    <property type="match status" value="1"/>
</dbReference>
<dbReference type="GO" id="GO:0061928">
    <property type="term" value="F:glutathione specific gamma-glutamylcyclotransferase activity"/>
    <property type="evidence" value="ECO:0007669"/>
    <property type="project" value="UniProtKB-EC"/>
</dbReference>
<dbReference type="InterPro" id="IPR006840">
    <property type="entry name" value="ChaC"/>
</dbReference>
<dbReference type="Pfam" id="PF04752">
    <property type="entry name" value="ChaC"/>
    <property type="match status" value="1"/>
</dbReference>
<dbReference type="PANTHER" id="PTHR12192:SF2">
    <property type="entry name" value="GLUTATHIONE-SPECIFIC GAMMA-GLUTAMYLCYCLOTRANSFERASE 2"/>
    <property type="match status" value="1"/>
</dbReference>
<dbReference type="PANTHER" id="PTHR12192">
    <property type="entry name" value="CATION TRANSPORT PROTEIN CHAC-RELATED"/>
    <property type="match status" value="1"/>
</dbReference>
<dbReference type="AlphaFoldDB" id="A0A849K6H7"/>
<organism evidence="3 4">
    <name type="scientific">Ramlibacter montanisoli</name>
    <dbReference type="NCBI Taxonomy" id="2732512"/>
    <lineage>
        <taxon>Bacteria</taxon>
        <taxon>Pseudomonadati</taxon>
        <taxon>Pseudomonadota</taxon>
        <taxon>Betaproteobacteria</taxon>
        <taxon>Burkholderiales</taxon>
        <taxon>Comamonadaceae</taxon>
        <taxon>Ramlibacter</taxon>
    </lineage>
</organism>
<dbReference type="GO" id="GO:0005737">
    <property type="term" value="C:cytoplasm"/>
    <property type="evidence" value="ECO:0007669"/>
    <property type="project" value="TreeGrafter"/>
</dbReference>
<evidence type="ECO:0000256" key="1">
    <source>
        <dbReference type="ARBA" id="ARBA00012344"/>
    </source>
</evidence>
<dbReference type="InterPro" id="IPR036568">
    <property type="entry name" value="GGCT-like_sf"/>
</dbReference>
<evidence type="ECO:0000256" key="2">
    <source>
        <dbReference type="ARBA" id="ARBA00023239"/>
    </source>
</evidence>
<comment type="caution">
    <text evidence="3">The sequence shown here is derived from an EMBL/GenBank/DDBJ whole genome shotgun (WGS) entry which is preliminary data.</text>
</comment>
<dbReference type="RefSeq" id="WP_171556422.1">
    <property type="nucleotide sequence ID" value="NZ_JABFCS010000001.1"/>
</dbReference>
<protein>
    <recommendedName>
        <fullName evidence="1">glutathione-specific gamma-glutamylcyclotransferase</fullName>
        <ecNumber evidence="1">4.3.2.7</ecNumber>
    </recommendedName>
</protein>
<dbReference type="SUPFAM" id="SSF110857">
    <property type="entry name" value="Gamma-glutamyl cyclotransferase-like"/>
    <property type="match status" value="1"/>
</dbReference>
<reference evidence="3 4" key="1">
    <citation type="submission" date="2020-05" db="EMBL/GenBank/DDBJ databases">
        <authorList>
            <person name="Khan S.A."/>
            <person name="Jeon C.O."/>
            <person name="Chun B.H."/>
        </authorList>
    </citation>
    <scope>NUCLEOTIDE SEQUENCE [LARGE SCALE GENOMIC DNA]</scope>
    <source>
        <strain evidence="3 4">B156</strain>
    </source>
</reference>
<dbReference type="Proteomes" id="UP000552954">
    <property type="component" value="Unassembled WGS sequence"/>
</dbReference>
<proteinExistence type="predicted"/>
<dbReference type="GO" id="GO:0006751">
    <property type="term" value="P:glutathione catabolic process"/>
    <property type="evidence" value="ECO:0007669"/>
    <property type="project" value="InterPro"/>
</dbReference>
<evidence type="ECO:0000313" key="4">
    <source>
        <dbReference type="Proteomes" id="UP000552954"/>
    </source>
</evidence>
<keyword evidence="2" id="KW-0456">Lyase</keyword>
<reference evidence="3 4" key="2">
    <citation type="submission" date="2020-06" db="EMBL/GenBank/DDBJ databases">
        <title>Ramlibacter rhizophilus sp. nov., isolated from rhizosphere soil of national flower Mugunghwa from South Korea.</title>
        <authorList>
            <person name="Zheng-Fei Y."/>
            <person name="Huan T."/>
        </authorList>
    </citation>
    <scope>NUCLEOTIDE SEQUENCE [LARGE SCALE GENOMIC DNA]</scope>
    <source>
        <strain evidence="3 4">B156</strain>
    </source>
</reference>
<evidence type="ECO:0000313" key="3">
    <source>
        <dbReference type="EMBL" id="NNU42014.1"/>
    </source>
</evidence>
<dbReference type="InterPro" id="IPR013024">
    <property type="entry name" value="GGCT-like"/>
</dbReference>
<name>A0A849K6H7_9BURK</name>
<sequence>MATVLDATARELRARLRDERFLATVRSSVPAGVTLRSAAALEETLEQTLLQHPVDADIHVFAYGSLMWNPALEHVGQATATVHGWHRSFCLRNLFGRGGPARPGLMLALDRGGSCKGVLLRIAAHCAREELAILWRREMTWGTYDARWVTAWVDGAPVPAVTFVANRGHVRYVKGLPASEAARLINSGEGNLGTCRAYFDATLAKLRELGIEDHRMEQLRRAVCAHPGCE</sequence>
<dbReference type="Gene3D" id="3.10.490.10">
    <property type="entry name" value="Gamma-glutamyl cyclotransferase-like"/>
    <property type="match status" value="1"/>
</dbReference>